<keyword evidence="1 4" id="KW-0808">Transferase</keyword>
<dbReference type="AlphaFoldDB" id="A0A6L8LDF2"/>
<organism evidence="4 5">
    <name type="scientific">Thalassovita mangrovi</name>
    <dbReference type="NCBI Taxonomy" id="2692236"/>
    <lineage>
        <taxon>Bacteria</taxon>
        <taxon>Pseudomonadati</taxon>
        <taxon>Pseudomonadota</taxon>
        <taxon>Alphaproteobacteria</taxon>
        <taxon>Rhodobacterales</taxon>
        <taxon>Roseobacteraceae</taxon>
        <taxon>Thalassovita</taxon>
    </lineage>
</organism>
<dbReference type="GO" id="GO:0016747">
    <property type="term" value="F:acyltransferase activity, transferring groups other than amino-acyl groups"/>
    <property type="evidence" value="ECO:0007669"/>
    <property type="project" value="InterPro"/>
</dbReference>
<sequence>MSMQPGFHDIPAGHLAAVVTHLEMTVRPDPRPEHDAGLSLRRVDAPDPDWYRALYQRVGEDWLWFSRLTMPEAELQAILNDPKNHVYVLEKDGEEAGLLELDFRQENDCELAFFGLTPGAIGGGAGRWMMNRAIELAWAEPIARFHVHTCTLDHPAALDFYRRSGFTPVSRELEIAPDPRLDGTLPATAAPHVPILR</sequence>
<dbReference type="CDD" id="cd04301">
    <property type="entry name" value="NAT_SF"/>
    <property type="match status" value="1"/>
</dbReference>
<proteinExistence type="predicted"/>
<reference evidence="4 5" key="1">
    <citation type="submission" date="2020-01" db="EMBL/GenBank/DDBJ databases">
        <authorList>
            <person name="Chen S."/>
        </authorList>
    </citation>
    <scope>NUCLEOTIDE SEQUENCE [LARGE SCALE GENOMIC DNA]</scope>
    <source>
        <strain evidence="4 5">GS-10</strain>
    </source>
</reference>
<dbReference type="Gene3D" id="3.40.630.30">
    <property type="match status" value="1"/>
</dbReference>
<dbReference type="EMBL" id="WWEN01000001">
    <property type="protein sequence ID" value="MYM53968.1"/>
    <property type="molecule type" value="Genomic_DNA"/>
</dbReference>
<feature type="domain" description="N-acetyltransferase" evidence="3">
    <location>
        <begin position="38"/>
        <end position="188"/>
    </location>
</feature>
<evidence type="ECO:0000313" key="4">
    <source>
        <dbReference type="EMBL" id="MYM53968.1"/>
    </source>
</evidence>
<evidence type="ECO:0000256" key="2">
    <source>
        <dbReference type="ARBA" id="ARBA00023315"/>
    </source>
</evidence>
<dbReference type="InterPro" id="IPR016181">
    <property type="entry name" value="Acyl_CoA_acyltransferase"/>
</dbReference>
<name>A0A6L8LDF2_9RHOB</name>
<evidence type="ECO:0000313" key="5">
    <source>
        <dbReference type="Proteomes" id="UP000479043"/>
    </source>
</evidence>
<keyword evidence="2" id="KW-0012">Acyltransferase</keyword>
<dbReference type="RefSeq" id="WP_160971671.1">
    <property type="nucleotide sequence ID" value="NZ_WWEN01000001.1"/>
</dbReference>
<dbReference type="InterPro" id="IPR000182">
    <property type="entry name" value="GNAT_dom"/>
</dbReference>
<protein>
    <submittedName>
        <fullName evidence="4">GNAT family N-acetyltransferase</fullName>
    </submittedName>
</protein>
<dbReference type="SUPFAM" id="SSF55729">
    <property type="entry name" value="Acyl-CoA N-acyltransferases (Nat)"/>
    <property type="match status" value="1"/>
</dbReference>
<accession>A0A6L8LDF2</accession>
<dbReference type="Proteomes" id="UP000479043">
    <property type="component" value="Unassembled WGS sequence"/>
</dbReference>
<dbReference type="PANTHER" id="PTHR43800">
    <property type="entry name" value="PEPTIDYL-LYSINE N-ACETYLTRANSFERASE YJAB"/>
    <property type="match status" value="1"/>
</dbReference>
<comment type="caution">
    <text evidence="4">The sequence shown here is derived from an EMBL/GenBank/DDBJ whole genome shotgun (WGS) entry which is preliminary data.</text>
</comment>
<evidence type="ECO:0000256" key="1">
    <source>
        <dbReference type="ARBA" id="ARBA00022679"/>
    </source>
</evidence>
<dbReference type="PROSITE" id="PS51186">
    <property type="entry name" value="GNAT"/>
    <property type="match status" value="1"/>
</dbReference>
<keyword evidence="5" id="KW-1185">Reference proteome</keyword>
<dbReference type="PANTHER" id="PTHR43800:SF1">
    <property type="entry name" value="PEPTIDYL-LYSINE N-ACETYLTRANSFERASE YJAB"/>
    <property type="match status" value="1"/>
</dbReference>
<dbReference type="Pfam" id="PF00583">
    <property type="entry name" value="Acetyltransf_1"/>
    <property type="match status" value="1"/>
</dbReference>
<gene>
    <name evidence="4" type="ORF">GR167_01525</name>
</gene>
<evidence type="ECO:0000259" key="3">
    <source>
        <dbReference type="PROSITE" id="PS51186"/>
    </source>
</evidence>